<dbReference type="SUPFAM" id="SSF55031">
    <property type="entry name" value="Bacterial exopeptidase dimerisation domain"/>
    <property type="match status" value="1"/>
</dbReference>
<comment type="caution">
    <text evidence="4">The sequence shown here is derived from an EMBL/GenBank/DDBJ whole genome shotgun (WGS) entry which is preliminary data.</text>
</comment>
<feature type="binding site" evidence="2">
    <location>
        <position position="183"/>
    </location>
    <ligand>
        <name>Mn(2+)</name>
        <dbReference type="ChEBI" id="CHEBI:29035"/>
        <label>2</label>
    </ligand>
</feature>
<dbReference type="Pfam" id="PF07687">
    <property type="entry name" value="M20_dimer"/>
    <property type="match status" value="1"/>
</dbReference>
<dbReference type="CDD" id="cd03886">
    <property type="entry name" value="M20_Acy1"/>
    <property type="match status" value="1"/>
</dbReference>
<feature type="domain" description="Peptidase M20 dimerisation" evidence="3">
    <location>
        <begin position="203"/>
        <end position="293"/>
    </location>
</feature>
<feature type="binding site" evidence="2">
    <location>
        <position position="121"/>
    </location>
    <ligand>
        <name>Mn(2+)</name>
        <dbReference type="ChEBI" id="CHEBI:29035"/>
        <label>2</label>
    </ligand>
</feature>
<dbReference type="RefSeq" id="WP_249536716.1">
    <property type="nucleotide sequence ID" value="NZ_CP058648.1"/>
</dbReference>
<gene>
    <name evidence="4" type="ORF">EDD79_100725</name>
</gene>
<dbReference type="PANTHER" id="PTHR11014">
    <property type="entry name" value="PEPTIDASE M20 FAMILY MEMBER"/>
    <property type="match status" value="1"/>
</dbReference>
<dbReference type="InterPro" id="IPR002933">
    <property type="entry name" value="Peptidase_M20"/>
</dbReference>
<dbReference type="AlphaFoldDB" id="A0A4R2TNC5"/>
<evidence type="ECO:0000259" key="3">
    <source>
        <dbReference type="Pfam" id="PF07687"/>
    </source>
</evidence>
<dbReference type="InterPro" id="IPR011650">
    <property type="entry name" value="Peptidase_M20_dimer"/>
</dbReference>
<comment type="cofactor">
    <cofactor evidence="2">
        <name>Mn(2+)</name>
        <dbReference type="ChEBI" id="CHEBI:29035"/>
    </cofactor>
    <text evidence="2">The Mn(2+) ion enhances activity.</text>
</comment>
<dbReference type="FunFam" id="3.30.70.360:FF:000001">
    <property type="entry name" value="N-acetyldiaminopimelate deacetylase"/>
    <property type="match status" value="1"/>
</dbReference>
<feature type="binding site" evidence="2">
    <location>
        <position position="123"/>
    </location>
    <ligand>
        <name>Mn(2+)</name>
        <dbReference type="ChEBI" id="CHEBI:29035"/>
        <label>2</label>
    </ligand>
</feature>
<evidence type="ECO:0000256" key="2">
    <source>
        <dbReference type="PIRSR" id="PIRSR005962-1"/>
    </source>
</evidence>
<dbReference type="Pfam" id="PF01546">
    <property type="entry name" value="Peptidase_M20"/>
    <property type="match status" value="1"/>
</dbReference>
<feature type="binding site" evidence="2">
    <location>
        <position position="157"/>
    </location>
    <ligand>
        <name>Mn(2+)</name>
        <dbReference type="ChEBI" id="CHEBI:29035"/>
        <label>2</label>
    </ligand>
</feature>
<dbReference type="Gene3D" id="3.30.70.360">
    <property type="match status" value="1"/>
</dbReference>
<dbReference type="NCBIfam" id="TIGR01891">
    <property type="entry name" value="amidohydrolases"/>
    <property type="match status" value="1"/>
</dbReference>
<evidence type="ECO:0000256" key="1">
    <source>
        <dbReference type="ARBA" id="ARBA00022801"/>
    </source>
</evidence>
<dbReference type="GO" id="GO:0046872">
    <property type="term" value="F:metal ion binding"/>
    <property type="evidence" value="ECO:0007669"/>
    <property type="project" value="UniProtKB-KW"/>
</dbReference>
<reference evidence="4 5" key="1">
    <citation type="submission" date="2019-03" db="EMBL/GenBank/DDBJ databases">
        <title>Genomic Encyclopedia of Type Strains, Phase IV (KMG-IV): sequencing the most valuable type-strain genomes for metagenomic binning, comparative biology and taxonomic classification.</title>
        <authorList>
            <person name="Goeker M."/>
        </authorList>
    </citation>
    <scope>NUCLEOTIDE SEQUENCE [LARGE SCALE GENOMIC DNA]</scope>
    <source>
        <strain evidence="4 5">DSM 100013</strain>
    </source>
</reference>
<keyword evidence="2" id="KW-0479">Metal-binding</keyword>
<dbReference type="EMBL" id="SLYC01000007">
    <property type="protein sequence ID" value="TCQ04147.1"/>
    <property type="molecule type" value="Genomic_DNA"/>
</dbReference>
<proteinExistence type="predicted"/>
<organism evidence="4 5">
    <name type="scientific">Serpentinicella alkaliphila</name>
    <dbReference type="NCBI Taxonomy" id="1734049"/>
    <lineage>
        <taxon>Bacteria</taxon>
        <taxon>Bacillati</taxon>
        <taxon>Bacillota</taxon>
        <taxon>Clostridia</taxon>
        <taxon>Peptostreptococcales</taxon>
        <taxon>Natronincolaceae</taxon>
        <taxon>Serpentinicella</taxon>
    </lineage>
</organism>
<protein>
    <submittedName>
        <fullName evidence="4">Hippurate hydrolase</fullName>
    </submittedName>
</protein>
<dbReference type="PANTHER" id="PTHR11014:SF63">
    <property type="entry name" value="METALLOPEPTIDASE, PUTATIVE (AFU_ORTHOLOGUE AFUA_6G09600)-RELATED"/>
    <property type="match status" value="1"/>
</dbReference>
<name>A0A4R2TNC5_9FIRM</name>
<evidence type="ECO:0000313" key="4">
    <source>
        <dbReference type="EMBL" id="TCQ04147.1"/>
    </source>
</evidence>
<feature type="binding site" evidence="2">
    <location>
        <position position="378"/>
    </location>
    <ligand>
        <name>Mn(2+)</name>
        <dbReference type="ChEBI" id="CHEBI:29035"/>
        <label>2</label>
    </ligand>
</feature>
<accession>A0A4R2TNC5</accession>
<dbReference type="InterPro" id="IPR036264">
    <property type="entry name" value="Bact_exopeptidase_dim_dom"/>
</dbReference>
<sequence length="407" mass="45702">MNKNLNKYRIEIVMSERMIILKISDKVKSIEDIMMRARQQLHMIPEVAYEEFKTAKYIEGYLEDLNIMYESEIAGTGIVAFLKGSESKKTICFRADMDALNVQEQNEVEYKSQHENKMHACGHDGHMAILLGLAKYLKENESDLMDNVLLLFQPAEEGPGGALPMIESGIFKKYNVTEVYGLHLFPNINEGKIGVKSGPMMSGTGEFDIKITGRGGHGAMPHEAIDSVLIASDMVSRLQSIISRGINPIQPAVITVGKLVAGEIRNVIAKSAVLEGTIRSFNDDVYNIVKEKMYHIAKGLEITYGCSIDISIRDMYPAVINDVKLTKYFIESQDSGTIEIIEPIMLAEDFSYYQKEVPGVFFFLGTKNEQKNYTFALHNGCFNFDEKVLTCGLQAYVNILVKRESLK</sequence>
<keyword evidence="2" id="KW-0464">Manganese</keyword>
<keyword evidence="5" id="KW-1185">Reference proteome</keyword>
<dbReference type="Proteomes" id="UP000295504">
    <property type="component" value="Unassembled WGS sequence"/>
</dbReference>
<dbReference type="SUPFAM" id="SSF53187">
    <property type="entry name" value="Zn-dependent exopeptidases"/>
    <property type="match status" value="1"/>
</dbReference>
<dbReference type="PIRSF" id="PIRSF005962">
    <property type="entry name" value="Pept_M20D_amidohydro"/>
    <property type="match status" value="1"/>
</dbReference>
<dbReference type="InterPro" id="IPR017439">
    <property type="entry name" value="Amidohydrolase"/>
</dbReference>
<dbReference type="GO" id="GO:0019877">
    <property type="term" value="P:diaminopimelate biosynthetic process"/>
    <property type="evidence" value="ECO:0007669"/>
    <property type="project" value="UniProtKB-ARBA"/>
</dbReference>
<dbReference type="GO" id="GO:0050118">
    <property type="term" value="F:N-acetyldiaminopimelate deacetylase activity"/>
    <property type="evidence" value="ECO:0007669"/>
    <property type="project" value="UniProtKB-ARBA"/>
</dbReference>
<dbReference type="Gene3D" id="3.40.630.10">
    <property type="entry name" value="Zn peptidases"/>
    <property type="match status" value="1"/>
</dbReference>
<keyword evidence="1 4" id="KW-0378">Hydrolase</keyword>
<evidence type="ECO:0000313" key="5">
    <source>
        <dbReference type="Proteomes" id="UP000295504"/>
    </source>
</evidence>